<dbReference type="GO" id="GO:0005975">
    <property type="term" value="P:carbohydrate metabolic process"/>
    <property type="evidence" value="ECO:0007669"/>
    <property type="project" value="InterPro"/>
</dbReference>
<dbReference type="eggNOG" id="ENOG502ZC3Y">
    <property type="taxonomic scope" value="Bacteria"/>
</dbReference>
<protein>
    <submittedName>
        <fullName evidence="5">Glycosyltransferase family 6</fullName>
    </submittedName>
</protein>
<dbReference type="SUPFAM" id="SSF53448">
    <property type="entry name" value="Nucleotide-diphospho-sugar transferases"/>
    <property type="match status" value="1"/>
</dbReference>
<dbReference type="GO" id="GO:0008107">
    <property type="term" value="F:galactoside 2-alpha-L-fucosyltransferase activity"/>
    <property type="evidence" value="ECO:0007669"/>
    <property type="project" value="InterPro"/>
</dbReference>
<evidence type="ECO:0000256" key="4">
    <source>
        <dbReference type="ARBA" id="ARBA00022679"/>
    </source>
</evidence>
<comment type="caution">
    <text evidence="5">The sequence shown here is derived from an EMBL/GenBank/DDBJ whole genome shotgun (WGS) entry which is preliminary data.</text>
</comment>
<dbReference type="CDD" id="cd11301">
    <property type="entry name" value="Fut1_Fut2_like"/>
    <property type="match status" value="1"/>
</dbReference>
<keyword evidence="3" id="KW-0328">Glycosyltransferase</keyword>
<dbReference type="InterPro" id="IPR005076">
    <property type="entry name" value="Glyco_trans_6"/>
</dbReference>
<dbReference type="PANTHER" id="PTHR10462">
    <property type="entry name" value="GLYCOSYLTRANSFERASE-RELATED"/>
    <property type="match status" value="1"/>
</dbReference>
<dbReference type="InterPro" id="IPR002516">
    <property type="entry name" value="Glyco_trans_11"/>
</dbReference>
<dbReference type="EMBL" id="AEOH01000043">
    <property type="protein sequence ID" value="EFS96763.1"/>
    <property type="molecule type" value="Genomic_DNA"/>
</dbReference>
<dbReference type="InterPro" id="IPR029044">
    <property type="entry name" value="Nucleotide-diphossugar_trans"/>
</dbReference>
<evidence type="ECO:0000256" key="2">
    <source>
        <dbReference type="ARBA" id="ARBA00010413"/>
    </source>
</evidence>
<dbReference type="PANTHER" id="PTHR10462:SF53">
    <property type="entry name" value="HISTO-BLOOD GROUP ABO SYSTEM TRANSFERASE 1-LIKE"/>
    <property type="match status" value="1"/>
</dbReference>
<dbReference type="Proteomes" id="UP000005391">
    <property type="component" value="Unassembled WGS sequence"/>
</dbReference>
<evidence type="ECO:0000256" key="3">
    <source>
        <dbReference type="ARBA" id="ARBA00022676"/>
    </source>
</evidence>
<dbReference type="GO" id="GO:0016020">
    <property type="term" value="C:membrane"/>
    <property type="evidence" value="ECO:0007669"/>
    <property type="project" value="InterPro"/>
</dbReference>
<sequence>MNIGVLYIATGRYITFWEDFFKSAEKYFITEATKHYFVFTDSQNPIEGEDTKRVKRIYQQKLGWPYDTLMRFEIFLKAENELQQMDYIFFFNANMKFIETVDTSFLPIDKNLLGAKHPGFYMKKRHSFTYDTNPLSLAYMKPNEGEYYFMGGLNGGKAKHYLQLIHTLAERIKEDINNNVIALWHDESHLNRYLFDNKEDVLVHPEEYGVPEGDRRIPNVKIIIQDKNHYRFGGHRWLRGQTDVKMTKQTWLWNQFKTNCKKNVKKFLKKVFPKQRNYVLLQAGLGNQLYMLAYANYLKEEGYNNIKMISLPQKNNQGDTKDRTKRSLLTELPKMLGIKFQYFPHRYVYSFLLRLPKLPLYKTLWSKIVKLDLEPAKEWAVFHPIAAEALFNIHIGYYQAFQYISEKFKQQVRDAIINIVPNNTTYTINKNDVAVHIRRGDFFTNGNENIYSRIEVSYYLRALVLLSNKIKIEKVYIFSDDFKAIQEDVDKIKELYSIELVEGQSVLEDFAMLQKFSNFAIGNSTFAWWGAMLAKSTNVIVPKTPWKIEMKDMTPYPENWIKFDN</sequence>
<dbReference type="RefSeq" id="WP_002674258.1">
    <property type="nucleotide sequence ID" value="NZ_GL573160.1"/>
</dbReference>
<dbReference type="Gene3D" id="3.90.550.10">
    <property type="entry name" value="Spore Coat Polysaccharide Biosynthesis Protein SpsA, Chain A"/>
    <property type="match status" value="1"/>
</dbReference>
<evidence type="ECO:0000313" key="6">
    <source>
        <dbReference type="Proteomes" id="UP000005391"/>
    </source>
</evidence>
<dbReference type="Pfam" id="PF01531">
    <property type="entry name" value="Glyco_transf_11"/>
    <property type="match status" value="1"/>
</dbReference>
<dbReference type="InterPro" id="IPR048174">
    <property type="entry name" value="WbnI-like"/>
</dbReference>
<comment type="similarity">
    <text evidence="2">Belongs to the glycosyltransferase 6 family.</text>
</comment>
<comment type="cofactor">
    <cofactor evidence="1">
        <name>Mn(2+)</name>
        <dbReference type="ChEBI" id="CHEBI:29035"/>
    </cofactor>
</comment>
<dbReference type="HOGENOM" id="CLU_482087_0_0_10"/>
<organism evidence="5 6">
    <name type="scientific">Capnocytophaga ochracea F0287</name>
    <dbReference type="NCBI Taxonomy" id="873517"/>
    <lineage>
        <taxon>Bacteria</taxon>
        <taxon>Pseudomonadati</taxon>
        <taxon>Bacteroidota</taxon>
        <taxon>Flavobacteriia</taxon>
        <taxon>Flavobacteriales</taxon>
        <taxon>Flavobacteriaceae</taxon>
        <taxon>Capnocytophaga</taxon>
    </lineage>
</organism>
<evidence type="ECO:0000313" key="5">
    <source>
        <dbReference type="EMBL" id="EFS96763.1"/>
    </source>
</evidence>
<dbReference type="AlphaFoldDB" id="E4MU68"/>
<dbReference type="NCBIfam" id="NF041524">
    <property type="entry name" value="Gltr_6"/>
    <property type="match status" value="1"/>
</dbReference>
<proteinExistence type="inferred from homology"/>
<name>E4MU68_CAPOC</name>
<reference evidence="5 6" key="1">
    <citation type="submission" date="2010-10" db="EMBL/GenBank/DDBJ databases">
        <authorList>
            <person name="Muzny D."/>
            <person name="Qin X."/>
            <person name="Deng J."/>
            <person name="Jiang H."/>
            <person name="Liu Y."/>
            <person name="Qu J."/>
            <person name="Song X.-Z."/>
            <person name="Zhang L."/>
            <person name="Thornton R."/>
            <person name="Coyle M."/>
            <person name="Francisco L."/>
            <person name="Jackson L."/>
            <person name="Javaid M."/>
            <person name="Korchina V."/>
            <person name="Kovar C."/>
            <person name="Mata R."/>
            <person name="Mathew T."/>
            <person name="Ngo R."/>
            <person name="Nguyen L."/>
            <person name="Nguyen N."/>
            <person name="Okwuonu G."/>
            <person name="Ongeri F."/>
            <person name="Pham C."/>
            <person name="Simmons D."/>
            <person name="Wilczek-Boney K."/>
            <person name="Hale W."/>
            <person name="Jakkamsetti A."/>
            <person name="Pham P."/>
            <person name="Ruth R."/>
            <person name="San Lucas F."/>
            <person name="Warren J."/>
            <person name="Zhang J."/>
            <person name="Zhao Z."/>
            <person name="Zhou C."/>
            <person name="Zhu D."/>
            <person name="Lee S."/>
            <person name="Bess C."/>
            <person name="Blankenburg K."/>
            <person name="Forbes L."/>
            <person name="Fu Q."/>
            <person name="Gubbala S."/>
            <person name="Hirani K."/>
            <person name="Jayaseelan J.C."/>
            <person name="Lara F."/>
            <person name="Munidasa M."/>
            <person name="Palculict T."/>
            <person name="Patil S."/>
            <person name="Pu L.-L."/>
            <person name="Saada N."/>
            <person name="Tang L."/>
            <person name="Weissenberger G."/>
            <person name="Zhu Y."/>
            <person name="Hemphill L."/>
            <person name="Shang Y."/>
            <person name="Youmans B."/>
            <person name="Ayvaz T."/>
            <person name="Ross M."/>
            <person name="Santibanez J."/>
            <person name="Aqrawi P."/>
            <person name="Gross S."/>
            <person name="Joshi V."/>
            <person name="Fowler G."/>
            <person name="Nazareth L."/>
            <person name="Reid J."/>
            <person name="Worley K."/>
            <person name="Petrosino J."/>
            <person name="Highlander S."/>
            <person name="Gibbs R."/>
        </authorList>
    </citation>
    <scope>NUCLEOTIDE SEQUENCE [LARGE SCALE GENOMIC DNA]</scope>
    <source>
        <strain evidence="5 6">F0287</strain>
    </source>
</reference>
<accession>E4MU68</accession>
<dbReference type="Gene3D" id="3.40.50.11350">
    <property type="match status" value="1"/>
</dbReference>
<evidence type="ECO:0000256" key="1">
    <source>
        <dbReference type="ARBA" id="ARBA00001936"/>
    </source>
</evidence>
<dbReference type="Pfam" id="PF03414">
    <property type="entry name" value="Glyco_transf_6"/>
    <property type="match status" value="1"/>
</dbReference>
<gene>
    <name evidence="5" type="ORF">HMPREF1977_1679</name>
</gene>
<keyword evidence="4 5" id="KW-0808">Transferase</keyword>